<dbReference type="Proteomes" id="UP000774617">
    <property type="component" value="Unassembled WGS sequence"/>
</dbReference>
<name>A0ABQ8GVI3_9PEZI</name>
<dbReference type="EMBL" id="JAGTJR010000001">
    <property type="protein sequence ID" value="KAH7065006.1"/>
    <property type="molecule type" value="Genomic_DNA"/>
</dbReference>
<evidence type="ECO:0000313" key="2">
    <source>
        <dbReference type="Proteomes" id="UP000774617"/>
    </source>
</evidence>
<comment type="caution">
    <text evidence="1">The sequence shown here is derived from an EMBL/GenBank/DDBJ whole genome shotgun (WGS) entry which is preliminary data.</text>
</comment>
<proteinExistence type="predicted"/>
<accession>A0ABQ8GVI3</accession>
<keyword evidence="2" id="KW-1185">Reference proteome</keyword>
<evidence type="ECO:0000313" key="1">
    <source>
        <dbReference type="EMBL" id="KAH7065006.1"/>
    </source>
</evidence>
<reference evidence="1 2" key="1">
    <citation type="journal article" date="2021" name="Nat. Commun.">
        <title>Genetic determinants of endophytism in the Arabidopsis root mycobiome.</title>
        <authorList>
            <person name="Mesny F."/>
            <person name="Miyauchi S."/>
            <person name="Thiergart T."/>
            <person name="Pickel B."/>
            <person name="Atanasova L."/>
            <person name="Karlsson M."/>
            <person name="Huettel B."/>
            <person name="Barry K.W."/>
            <person name="Haridas S."/>
            <person name="Chen C."/>
            <person name="Bauer D."/>
            <person name="Andreopoulos W."/>
            <person name="Pangilinan J."/>
            <person name="LaButti K."/>
            <person name="Riley R."/>
            <person name="Lipzen A."/>
            <person name="Clum A."/>
            <person name="Drula E."/>
            <person name="Henrissat B."/>
            <person name="Kohler A."/>
            <person name="Grigoriev I.V."/>
            <person name="Martin F.M."/>
            <person name="Hacquard S."/>
        </authorList>
    </citation>
    <scope>NUCLEOTIDE SEQUENCE [LARGE SCALE GENOMIC DNA]</scope>
    <source>
        <strain evidence="1 2">MPI-SDFR-AT-0080</strain>
    </source>
</reference>
<sequence>MASTEPERRHWTETDACFFPAKQRDRGTWWMEGGRIGESKATRWPSGLKQETIWWAQPAGQDRQRRTSAGRRDRRYPVAALAGGGPWLAHTARTGLHRSKCCHCPGGWIRLGRRLKKGSSNGAPGSNTSVSASIVRKLGMARSLRESSSWEWAGQPCLWQWISWLIAGSSLGDL</sequence>
<protein>
    <submittedName>
        <fullName evidence="1">Uncharacterized protein</fullName>
    </submittedName>
</protein>
<organism evidence="1 2">
    <name type="scientific">Macrophomina phaseolina</name>
    <dbReference type="NCBI Taxonomy" id="35725"/>
    <lineage>
        <taxon>Eukaryota</taxon>
        <taxon>Fungi</taxon>
        <taxon>Dikarya</taxon>
        <taxon>Ascomycota</taxon>
        <taxon>Pezizomycotina</taxon>
        <taxon>Dothideomycetes</taxon>
        <taxon>Dothideomycetes incertae sedis</taxon>
        <taxon>Botryosphaeriales</taxon>
        <taxon>Botryosphaeriaceae</taxon>
        <taxon>Macrophomina</taxon>
    </lineage>
</organism>
<gene>
    <name evidence="1" type="ORF">B0J12DRAFT_22481</name>
</gene>